<feature type="domain" description="Integrase catalytic" evidence="9">
    <location>
        <begin position="1034"/>
        <end position="1194"/>
    </location>
</feature>
<proteinExistence type="predicted"/>
<dbReference type="CDD" id="cd01647">
    <property type="entry name" value="RT_LTR"/>
    <property type="match status" value="1"/>
</dbReference>
<dbReference type="Pfam" id="PF17919">
    <property type="entry name" value="RT_RNaseH_2"/>
    <property type="match status" value="1"/>
</dbReference>
<evidence type="ECO:0000256" key="5">
    <source>
        <dbReference type="ARBA" id="ARBA00022759"/>
    </source>
</evidence>
<dbReference type="Gene3D" id="1.10.340.70">
    <property type="match status" value="1"/>
</dbReference>
<dbReference type="Proteomes" id="UP001160148">
    <property type="component" value="Unassembled WGS sequence"/>
</dbReference>
<comment type="caution">
    <text evidence="10">The sequence shown here is derived from an EMBL/GenBank/DDBJ whole genome shotgun (WGS) entry which is preliminary data.</text>
</comment>
<dbReference type="InterPro" id="IPR001584">
    <property type="entry name" value="Integrase_cat-core"/>
</dbReference>
<dbReference type="FunFam" id="1.10.340.70:FF:000003">
    <property type="entry name" value="Protein CBG25708"/>
    <property type="match status" value="1"/>
</dbReference>
<dbReference type="Gene3D" id="3.30.420.10">
    <property type="entry name" value="Ribonuclease H-like superfamily/Ribonuclease H"/>
    <property type="match status" value="1"/>
</dbReference>
<dbReference type="GO" id="GO:0004519">
    <property type="term" value="F:endonuclease activity"/>
    <property type="evidence" value="ECO:0007669"/>
    <property type="project" value="UniProtKB-KW"/>
</dbReference>
<keyword evidence="5" id="KW-0255">Endonuclease</keyword>
<reference evidence="10 11" key="1">
    <citation type="submission" date="2023-01" db="EMBL/GenBank/DDBJ databases">
        <authorList>
            <person name="Whitehead M."/>
        </authorList>
    </citation>
    <scope>NUCLEOTIDE SEQUENCE [LARGE SCALE GENOMIC DNA]</scope>
</reference>
<evidence type="ECO:0000259" key="8">
    <source>
        <dbReference type="PROSITE" id="PS50878"/>
    </source>
</evidence>
<dbReference type="Gene3D" id="3.30.70.270">
    <property type="match status" value="2"/>
</dbReference>
<evidence type="ECO:0000256" key="2">
    <source>
        <dbReference type="ARBA" id="ARBA00022679"/>
    </source>
</evidence>
<protein>
    <recommendedName>
        <fullName evidence="1">RNA-directed DNA polymerase</fullName>
        <ecNumber evidence="1">2.7.7.49</ecNumber>
    </recommendedName>
</protein>
<evidence type="ECO:0000256" key="3">
    <source>
        <dbReference type="ARBA" id="ARBA00022695"/>
    </source>
</evidence>
<dbReference type="EC" id="2.7.7.49" evidence="1"/>
<dbReference type="GO" id="GO:0003676">
    <property type="term" value="F:nucleic acid binding"/>
    <property type="evidence" value="ECO:0007669"/>
    <property type="project" value="InterPro"/>
</dbReference>
<dbReference type="InterPro" id="IPR043128">
    <property type="entry name" value="Rev_trsase/Diguanyl_cyclase"/>
</dbReference>
<dbReference type="FunFam" id="3.10.20.370:FF:000001">
    <property type="entry name" value="Retrovirus-related Pol polyprotein from transposon 17.6-like protein"/>
    <property type="match status" value="1"/>
</dbReference>
<evidence type="ECO:0000313" key="10">
    <source>
        <dbReference type="EMBL" id="CAI6365762.1"/>
    </source>
</evidence>
<dbReference type="Gene3D" id="3.10.10.10">
    <property type="entry name" value="HIV Type 1 Reverse Transcriptase, subunit A, domain 1"/>
    <property type="match status" value="1"/>
</dbReference>
<keyword evidence="4" id="KW-0540">Nuclease</keyword>
<evidence type="ECO:0000313" key="11">
    <source>
        <dbReference type="Proteomes" id="UP001160148"/>
    </source>
</evidence>
<keyword evidence="3" id="KW-0548">Nucleotidyltransferase</keyword>
<evidence type="ECO:0000259" key="9">
    <source>
        <dbReference type="PROSITE" id="PS50994"/>
    </source>
</evidence>
<dbReference type="Pfam" id="PF17921">
    <property type="entry name" value="Integrase_H2C2"/>
    <property type="match status" value="1"/>
</dbReference>
<evidence type="ECO:0000256" key="6">
    <source>
        <dbReference type="ARBA" id="ARBA00022918"/>
    </source>
</evidence>
<evidence type="ECO:0000256" key="7">
    <source>
        <dbReference type="ARBA" id="ARBA00023268"/>
    </source>
</evidence>
<evidence type="ECO:0000256" key="1">
    <source>
        <dbReference type="ARBA" id="ARBA00012493"/>
    </source>
</evidence>
<dbReference type="EMBL" id="CARXXK010000004">
    <property type="protein sequence ID" value="CAI6365762.1"/>
    <property type="molecule type" value="Genomic_DNA"/>
</dbReference>
<dbReference type="PANTHER" id="PTHR37984">
    <property type="entry name" value="PROTEIN CBG26694"/>
    <property type="match status" value="1"/>
</dbReference>
<gene>
    <name evidence="10" type="ORF">MEUPH1_LOCUS20437</name>
</gene>
<dbReference type="Pfam" id="PF00078">
    <property type="entry name" value="RVT_1"/>
    <property type="match status" value="1"/>
</dbReference>
<keyword evidence="11" id="KW-1185">Reference proteome</keyword>
<dbReference type="FunFam" id="3.30.70.270:FF:000020">
    <property type="entry name" value="Transposon Tf2-6 polyprotein-like Protein"/>
    <property type="match status" value="1"/>
</dbReference>
<dbReference type="InterPro" id="IPR000477">
    <property type="entry name" value="RT_dom"/>
</dbReference>
<name>A0AAV0XD43_9HEMI</name>
<keyword evidence="6" id="KW-0695">RNA-directed DNA polymerase</keyword>
<dbReference type="InterPro" id="IPR041588">
    <property type="entry name" value="Integrase_H2C2"/>
</dbReference>
<feature type="domain" description="Reverse transcriptase" evidence="8">
    <location>
        <begin position="484"/>
        <end position="662"/>
    </location>
</feature>
<dbReference type="InterPro" id="IPR043502">
    <property type="entry name" value="DNA/RNA_pol_sf"/>
</dbReference>
<dbReference type="GO" id="GO:0015074">
    <property type="term" value="P:DNA integration"/>
    <property type="evidence" value="ECO:0007669"/>
    <property type="project" value="InterPro"/>
</dbReference>
<dbReference type="CDD" id="cd09274">
    <property type="entry name" value="RNase_HI_RT_Ty3"/>
    <property type="match status" value="1"/>
</dbReference>
<dbReference type="SUPFAM" id="SSF53098">
    <property type="entry name" value="Ribonuclease H-like"/>
    <property type="match status" value="1"/>
</dbReference>
<dbReference type="InterPro" id="IPR012337">
    <property type="entry name" value="RNaseH-like_sf"/>
</dbReference>
<evidence type="ECO:0000256" key="4">
    <source>
        <dbReference type="ARBA" id="ARBA00022722"/>
    </source>
</evidence>
<accession>A0AAV0XD43</accession>
<organism evidence="10 11">
    <name type="scientific">Macrosiphum euphorbiae</name>
    <name type="common">potato aphid</name>
    <dbReference type="NCBI Taxonomy" id="13131"/>
    <lineage>
        <taxon>Eukaryota</taxon>
        <taxon>Metazoa</taxon>
        <taxon>Ecdysozoa</taxon>
        <taxon>Arthropoda</taxon>
        <taxon>Hexapoda</taxon>
        <taxon>Insecta</taxon>
        <taxon>Pterygota</taxon>
        <taxon>Neoptera</taxon>
        <taxon>Paraneoptera</taxon>
        <taxon>Hemiptera</taxon>
        <taxon>Sternorrhyncha</taxon>
        <taxon>Aphidomorpha</taxon>
        <taxon>Aphidoidea</taxon>
        <taxon>Aphididae</taxon>
        <taxon>Macrosiphini</taxon>
        <taxon>Macrosiphum</taxon>
    </lineage>
</organism>
<dbReference type="InterPro" id="IPR041577">
    <property type="entry name" value="RT_RNaseH_2"/>
</dbReference>
<dbReference type="InterPro" id="IPR021109">
    <property type="entry name" value="Peptidase_aspartic_dom_sf"/>
</dbReference>
<dbReference type="PANTHER" id="PTHR37984:SF5">
    <property type="entry name" value="PROTEIN NYNRIN-LIKE"/>
    <property type="match status" value="1"/>
</dbReference>
<keyword evidence="5" id="KW-0378">Hydrolase</keyword>
<keyword evidence="7" id="KW-0511">Multifunctional enzyme</keyword>
<dbReference type="Gene3D" id="2.40.70.10">
    <property type="entry name" value="Acid Proteases"/>
    <property type="match status" value="1"/>
</dbReference>
<dbReference type="Pfam" id="PF00665">
    <property type="entry name" value="rve"/>
    <property type="match status" value="1"/>
</dbReference>
<dbReference type="GO" id="GO:0042575">
    <property type="term" value="C:DNA polymerase complex"/>
    <property type="evidence" value="ECO:0007669"/>
    <property type="project" value="UniProtKB-ARBA"/>
</dbReference>
<dbReference type="GO" id="GO:0003964">
    <property type="term" value="F:RNA-directed DNA polymerase activity"/>
    <property type="evidence" value="ECO:0007669"/>
    <property type="project" value="UniProtKB-KW"/>
</dbReference>
<dbReference type="InterPro" id="IPR036397">
    <property type="entry name" value="RNaseH_sf"/>
</dbReference>
<dbReference type="SUPFAM" id="SSF56672">
    <property type="entry name" value="DNA/RNA polymerases"/>
    <property type="match status" value="1"/>
</dbReference>
<dbReference type="InterPro" id="IPR050951">
    <property type="entry name" value="Retrovirus_Pol_polyprotein"/>
</dbReference>
<sequence>MAKIGNIEEFKLQQEEDFETWVERLELYMLVNKIKENKAAIFLTLIGSEGYKVLKSLCTPELPKDVEYEKLVSNMKDYLQPKVSILAERSKFRNCLQENNETITEFMTKLQKLSILCGFGNNLEEALRDQIVHGVSDRMLKKKLCEEPNLTYGRTKEICQAHEGAEKSLENFQQATKGDLNFIKKKASNKWKEPNWKNGKNGDNADGTCTCCGNMNHVFGNCYFKNRNCEICNKKGHLKKVCYFNKNKTDKVQSKFSDEKNKNHNKSNFGTRNKKVFKNKINKSNHFLESDNLDIDTLFQIEVVNKKNNNITIKVQIENEIIDMQLDTGSAISAISLSDYENNFNYLTIVKTNLNLRSYSGDSITPIGLINVKVKFNEKDYDLKLYIVENGGPPLLGNDWLKYLGIKVNIDFEMNNITSQNHSNQIKELITKFPEVFTDKLGTYNKNKCKLYLKENFKPIFFKPRSLPYKIKDQVGAELDRLVKEGILTPVETCDFGTPIVPVIKANGSIRICGDYKVTINPYLKVDRYPLPRIEDLFSNISGSVIWSKIDLSQAYTQLLVEENSKEILTLSTHQGLYVPNRLMYGIASAPGIFQREMENLFRKIDNVVCFLDDILIHSDSVASHINKLNEVFNKLKECGLTVREEKCAFFQDEIQYLGYKINKHGLNTSETKIKAIVDAPIPTNITQVKSFLGMVNYYFKFIKNSTEILYPLYNLLKKDNEFNWNKKCDNAFNEIKKILTSAPILTHFNQNYKIKLSCDASSYGIGGVISHILPNNEERPIAYTSRTLNLAEQKYSQIDKEALAIVFCIKKFHQYLYGRHFILLTDHKPLTYIFHEKKSLPQVAANRIQRYALFLANYDYSIQYVKSENNQSADALSRLAITHTNDREMDVSTIHFVNDYFQGINKNMIQKETEQDEVLKVIKKYILTGWPNAKVKIIQEPIRSYYLQKHELTVEQNCIFLGHRLVVPKCLQEIFLNELHSTHFGVVKLKMMVRNYFWWPQLNKHIDQLVASCSTCIKFRKEPTKSSLHVWEYPNEPGERIHADFLELNKKMFIVIIDEFSKWPEVIPMTSTTALNTINVMREFFSRYGICQTFVTDNGPQWTSKEFQIFIKNNCIKHILTPPYHPQSNGAAENMVDYRNTIHCTTGKSPAELHMNRKLNSKFDLIIKQFNKEPYINNNLDVKTKVELSQNKTKKIFGGKRNVNFKIGDTVLARNYSKGQKWITGKIKEKVGKVIFIVDSECGQIKRHIDQLLLHKLKERDVSEEKVDINDSREVRRSKRHINKPKKFL</sequence>
<keyword evidence="2" id="KW-0808">Transferase</keyword>
<dbReference type="PROSITE" id="PS50994">
    <property type="entry name" value="INTEGRASE"/>
    <property type="match status" value="1"/>
</dbReference>
<dbReference type="PROSITE" id="PS50878">
    <property type="entry name" value="RT_POL"/>
    <property type="match status" value="1"/>
</dbReference>
<dbReference type="SUPFAM" id="SSF50630">
    <property type="entry name" value="Acid proteases"/>
    <property type="match status" value="1"/>
</dbReference>